<dbReference type="EMBL" id="JAFHKP010000033">
    <property type="protein sequence ID" value="KAG5469773.1"/>
    <property type="molecule type" value="Genomic_DNA"/>
</dbReference>
<gene>
    <name evidence="1" type="ORF">CUR178_01912</name>
</gene>
<reference evidence="1 2" key="1">
    <citation type="submission" date="2021-02" db="EMBL/GenBank/DDBJ databases">
        <title>Leishmania (Mundinia) enrietti genome sequencing and assembly.</title>
        <authorList>
            <person name="Almutairi H."/>
            <person name="Gatherer D."/>
        </authorList>
    </citation>
    <scope>NUCLEOTIDE SEQUENCE [LARGE SCALE GENOMIC DNA]</scope>
    <source>
        <strain evidence="1">CUR178</strain>
    </source>
</reference>
<dbReference type="GeneID" id="94169188"/>
<dbReference type="OrthoDB" id="238414at2759"/>
<organism evidence="1 2">
    <name type="scientific">Leishmania enriettii</name>
    <dbReference type="NCBI Taxonomy" id="5663"/>
    <lineage>
        <taxon>Eukaryota</taxon>
        <taxon>Discoba</taxon>
        <taxon>Euglenozoa</taxon>
        <taxon>Kinetoplastea</taxon>
        <taxon>Metakinetoplastina</taxon>
        <taxon>Trypanosomatida</taxon>
        <taxon>Trypanosomatidae</taxon>
        <taxon>Leishmaniinae</taxon>
        <taxon>Leishmania</taxon>
    </lineage>
</organism>
<comment type="caution">
    <text evidence="1">The sequence shown here is derived from an EMBL/GenBank/DDBJ whole genome shotgun (WGS) entry which is preliminary data.</text>
</comment>
<dbReference type="RefSeq" id="XP_067689781.1">
    <property type="nucleotide sequence ID" value="XM_067833678.1"/>
</dbReference>
<dbReference type="AlphaFoldDB" id="A0A836GTS2"/>
<evidence type="ECO:0000313" key="1">
    <source>
        <dbReference type="EMBL" id="KAG5469773.1"/>
    </source>
</evidence>
<dbReference type="KEGG" id="lenr:94169188"/>
<accession>A0A836GTS2</accession>
<name>A0A836GTS2_LEIEN</name>
<keyword evidence="2" id="KW-1185">Reference proteome</keyword>
<sequence>MKTRKGYAFLENPGCSPAAVTAPSYAVSVPHARGQLPPGRERRMSHSTTLHLKSLLLEAHKQEPWAAWWGRADNADPESVKRG</sequence>
<protein>
    <submittedName>
        <fullName evidence="1">Uncharacterized protein</fullName>
    </submittedName>
</protein>
<evidence type="ECO:0000313" key="2">
    <source>
        <dbReference type="Proteomes" id="UP000674179"/>
    </source>
</evidence>
<proteinExistence type="predicted"/>
<dbReference type="Proteomes" id="UP000674179">
    <property type="component" value="Chromosome 33"/>
</dbReference>